<evidence type="ECO:0000256" key="4">
    <source>
        <dbReference type="ARBA" id="ARBA00022598"/>
    </source>
</evidence>
<feature type="binding site" evidence="8">
    <location>
        <position position="119"/>
    </location>
    <ligand>
        <name>L-aspartate</name>
        <dbReference type="ChEBI" id="CHEBI:29991"/>
    </ligand>
</feature>
<dbReference type="EC" id="6.3.4.5" evidence="2 8"/>
<feature type="binding site" evidence="8">
    <location>
        <position position="123"/>
    </location>
    <ligand>
        <name>L-citrulline</name>
        <dbReference type="ChEBI" id="CHEBI:57743"/>
    </ligand>
</feature>
<feature type="binding site" evidence="8">
    <location>
        <position position="87"/>
    </location>
    <ligand>
        <name>L-citrulline</name>
        <dbReference type="ChEBI" id="CHEBI:57743"/>
    </ligand>
</feature>
<dbReference type="PROSITE" id="PS00564">
    <property type="entry name" value="ARGININOSUCCIN_SYN_1"/>
    <property type="match status" value="1"/>
</dbReference>
<keyword evidence="12" id="KW-1185">Reference proteome</keyword>
<reference evidence="11 12" key="1">
    <citation type="submission" date="2023-04" db="EMBL/GenBank/DDBJ databases">
        <title>Spirochaete genome identified in red abalone sample constitutes a novel genus.</title>
        <authorList>
            <person name="Sharma S.P."/>
            <person name="Purcell C.M."/>
            <person name="Hyde J.R."/>
            <person name="Severin A.J."/>
        </authorList>
    </citation>
    <scope>NUCLEOTIDE SEQUENCE [LARGE SCALE GENOMIC DNA]</scope>
    <source>
        <strain evidence="11 12">SP-2023</strain>
    </source>
</reference>
<dbReference type="GO" id="GO:0004055">
    <property type="term" value="F:argininosuccinate synthase activity"/>
    <property type="evidence" value="ECO:0007669"/>
    <property type="project" value="UniProtKB-EC"/>
</dbReference>
<feature type="binding site" evidence="8">
    <location>
        <position position="36"/>
    </location>
    <ligand>
        <name>ATP</name>
        <dbReference type="ChEBI" id="CHEBI:30616"/>
    </ligand>
</feature>
<dbReference type="InterPro" id="IPR024074">
    <property type="entry name" value="AS_cat/multimer_dom_body"/>
</dbReference>
<evidence type="ECO:0000256" key="7">
    <source>
        <dbReference type="ARBA" id="ARBA00022840"/>
    </source>
</evidence>
<gene>
    <name evidence="8" type="primary">argG</name>
    <name evidence="11" type="ORF">P0082_01355</name>
</gene>
<accession>A0ABY8MIW6</accession>
<organism evidence="11 12">
    <name type="scientific">Candidatus Haliotispira prima</name>
    <dbReference type="NCBI Taxonomy" id="3034016"/>
    <lineage>
        <taxon>Bacteria</taxon>
        <taxon>Pseudomonadati</taxon>
        <taxon>Spirochaetota</taxon>
        <taxon>Spirochaetia</taxon>
        <taxon>Spirochaetales</taxon>
        <taxon>Spirochaetaceae</taxon>
        <taxon>Candidatus Haliotispira</taxon>
    </lineage>
</organism>
<keyword evidence="5 8" id="KW-0028">Amino-acid biosynthesis</keyword>
<dbReference type="InterPro" id="IPR048268">
    <property type="entry name" value="Arginosuc_syn_C"/>
</dbReference>
<feature type="binding site" evidence="8">
    <location>
        <position position="282"/>
    </location>
    <ligand>
        <name>L-citrulline</name>
        <dbReference type="ChEBI" id="CHEBI:57743"/>
    </ligand>
</feature>
<comment type="similarity">
    <text evidence="8">Belongs to the argininosuccinate synthase family. Type 1 subfamily.</text>
</comment>
<dbReference type="Gene3D" id="3.90.1260.10">
    <property type="entry name" value="Argininosuccinate synthetase, chain A, domain 2"/>
    <property type="match status" value="1"/>
</dbReference>
<feature type="binding site" evidence="8">
    <location>
        <position position="180"/>
    </location>
    <ligand>
        <name>L-citrulline</name>
        <dbReference type="ChEBI" id="CHEBI:57743"/>
    </ligand>
</feature>
<dbReference type="NCBIfam" id="TIGR00032">
    <property type="entry name" value="argG"/>
    <property type="match status" value="1"/>
</dbReference>
<evidence type="ECO:0000256" key="8">
    <source>
        <dbReference type="HAMAP-Rule" id="MF_00005"/>
    </source>
</evidence>
<comment type="pathway">
    <text evidence="1 8">Amino-acid biosynthesis; L-arginine biosynthesis; L-arginine from L-ornithine and carbamoyl phosphate: step 2/3.</text>
</comment>
<dbReference type="SUPFAM" id="SSF69864">
    <property type="entry name" value="Argininosuccinate synthetase, C-terminal domain"/>
    <property type="match status" value="1"/>
</dbReference>
<keyword evidence="3 8" id="KW-0055">Arginine biosynthesis</keyword>
<dbReference type="NCBIfam" id="NF001770">
    <property type="entry name" value="PRK00509.1"/>
    <property type="match status" value="1"/>
</dbReference>
<proteinExistence type="inferred from homology"/>
<dbReference type="InterPro" id="IPR001518">
    <property type="entry name" value="Arginosuc_synth"/>
</dbReference>
<feature type="binding site" evidence="8">
    <location>
        <position position="189"/>
    </location>
    <ligand>
        <name>L-citrulline</name>
        <dbReference type="ChEBI" id="CHEBI:57743"/>
    </ligand>
</feature>
<dbReference type="EMBL" id="CP123443">
    <property type="protein sequence ID" value="WGK69535.1"/>
    <property type="molecule type" value="Genomic_DNA"/>
</dbReference>
<comment type="subcellular location">
    <subcellularLocation>
        <location evidence="8">Cytoplasm</location>
    </subcellularLocation>
</comment>
<keyword evidence="8" id="KW-0963">Cytoplasm</keyword>
<dbReference type="Proteomes" id="UP001228690">
    <property type="component" value="Chromosome"/>
</dbReference>
<feature type="domain" description="Arginosuccinate synthase-like N-terminal" evidence="9">
    <location>
        <begin position="6"/>
        <end position="170"/>
    </location>
</feature>
<dbReference type="InterPro" id="IPR023434">
    <property type="entry name" value="Arginosuc_synth_type_1_subfam"/>
</dbReference>
<dbReference type="Gene3D" id="3.40.50.620">
    <property type="entry name" value="HUPs"/>
    <property type="match status" value="1"/>
</dbReference>
<evidence type="ECO:0000256" key="2">
    <source>
        <dbReference type="ARBA" id="ARBA00012286"/>
    </source>
</evidence>
<evidence type="ECO:0000256" key="6">
    <source>
        <dbReference type="ARBA" id="ARBA00022741"/>
    </source>
</evidence>
<dbReference type="PANTHER" id="PTHR11587:SF2">
    <property type="entry name" value="ARGININOSUCCINATE SYNTHASE"/>
    <property type="match status" value="1"/>
</dbReference>
<keyword evidence="4 8" id="KW-0436">Ligase</keyword>
<evidence type="ECO:0000313" key="12">
    <source>
        <dbReference type="Proteomes" id="UP001228690"/>
    </source>
</evidence>
<feature type="binding site" evidence="8">
    <location>
        <position position="270"/>
    </location>
    <ligand>
        <name>L-citrulline</name>
        <dbReference type="ChEBI" id="CHEBI:57743"/>
    </ligand>
</feature>
<evidence type="ECO:0000313" key="11">
    <source>
        <dbReference type="EMBL" id="WGK69535.1"/>
    </source>
</evidence>
<dbReference type="SUPFAM" id="SSF52402">
    <property type="entry name" value="Adenine nucleotide alpha hydrolases-like"/>
    <property type="match status" value="1"/>
</dbReference>
<evidence type="ECO:0000256" key="5">
    <source>
        <dbReference type="ARBA" id="ARBA00022605"/>
    </source>
</evidence>
<dbReference type="InterPro" id="IPR018223">
    <property type="entry name" value="Arginosuc_synth_CS"/>
</dbReference>
<keyword evidence="7 8" id="KW-0067">ATP-binding</keyword>
<comment type="catalytic activity">
    <reaction evidence="8">
        <text>L-citrulline + L-aspartate + ATP = 2-(N(omega)-L-arginino)succinate + AMP + diphosphate + H(+)</text>
        <dbReference type="Rhea" id="RHEA:10932"/>
        <dbReference type="ChEBI" id="CHEBI:15378"/>
        <dbReference type="ChEBI" id="CHEBI:29991"/>
        <dbReference type="ChEBI" id="CHEBI:30616"/>
        <dbReference type="ChEBI" id="CHEBI:33019"/>
        <dbReference type="ChEBI" id="CHEBI:57472"/>
        <dbReference type="ChEBI" id="CHEBI:57743"/>
        <dbReference type="ChEBI" id="CHEBI:456215"/>
        <dbReference type="EC" id="6.3.4.5"/>
    </reaction>
</comment>
<dbReference type="InterPro" id="IPR048267">
    <property type="entry name" value="Arginosuc_syn_N"/>
</dbReference>
<feature type="binding site" evidence="8">
    <location>
        <position position="123"/>
    </location>
    <ligand>
        <name>L-aspartate</name>
        <dbReference type="ChEBI" id="CHEBI:29991"/>
    </ligand>
</feature>
<feature type="binding site" evidence="8">
    <location>
        <position position="92"/>
    </location>
    <ligand>
        <name>L-citrulline</name>
        <dbReference type="ChEBI" id="CHEBI:57743"/>
    </ligand>
</feature>
<feature type="binding site" evidence="8">
    <location>
        <position position="124"/>
    </location>
    <ligand>
        <name>L-aspartate</name>
        <dbReference type="ChEBI" id="CHEBI:29991"/>
    </ligand>
</feature>
<feature type="binding site" evidence="8">
    <location>
        <position position="117"/>
    </location>
    <ligand>
        <name>ATP</name>
        <dbReference type="ChEBI" id="CHEBI:30616"/>
    </ligand>
</feature>
<dbReference type="Pfam" id="PF00764">
    <property type="entry name" value="Arginosuc_synth"/>
    <property type="match status" value="1"/>
</dbReference>
<feature type="binding site" evidence="8">
    <location>
        <begin position="10"/>
        <end position="18"/>
    </location>
    <ligand>
        <name>ATP</name>
        <dbReference type="ChEBI" id="CHEBI:30616"/>
    </ligand>
</feature>
<keyword evidence="6 8" id="KW-0547">Nucleotide-binding</keyword>
<evidence type="ECO:0000256" key="1">
    <source>
        <dbReference type="ARBA" id="ARBA00004967"/>
    </source>
</evidence>
<protein>
    <recommendedName>
        <fullName evidence="2 8">Argininosuccinate synthase</fullName>
        <ecNumber evidence="2 8">6.3.4.5</ecNumber>
    </recommendedName>
    <alternativeName>
        <fullName evidence="8">Citrulline--aspartate ligase</fullName>
    </alternativeName>
</protein>
<dbReference type="CDD" id="cd01999">
    <property type="entry name" value="ASS"/>
    <property type="match status" value="1"/>
</dbReference>
<sequence length="407" mass="45634">MSNKDKVVLAYSGGLDTSIILKWLELQGLEVIAYVADVGQEEDFAAVREKALRTGAVKVCVEDLKHEFVTDYIYPALQGNAIYEQRYLLGTSLARPVIAKRQIELARREGAAYVAHGATGKGNDQMRFELSYYALAPEIRVIAPWKNPDFLNDFKGRSDMLAFAEKHGIPVGASRKRPYSEDANLLHISHEAGLLEDPATPCPEDVYSITRSPEEAPDEATIVTITFEKGIPVRVQNHTDGSEAEGAVAILRYLNELGGRNGIGRLDMVENRFVGMKSRGVYETPGLQILLEAHKDLEGLTLDREVMQLRDSILPRFATTIYNGFWFSPEMEFMMAAIRRSQEHVSGTVQVKLYKGNAYPIARSSEYALYDEKIASMDEEGGYDHTDAEGFINLHALRLKTYYRRQV</sequence>
<feature type="domain" description="Arginosuccinate synthase C-terminal" evidence="10">
    <location>
        <begin position="179"/>
        <end position="402"/>
    </location>
</feature>
<dbReference type="PROSITE" id="PS00565">
    <property type="entry name" value="ARGININOSUCCIN_SYN_2"/>
    <property type="match status" value="1"/>
</dbReference>
<dbReference type="RefSeq" id="WP_326927719.1">
    <property type="nucleotide sequence ID" value="NZ_CP123443.1"/>
</dbReference>
<name>A0ABY8MIW6_9SPIO</name>
<evidence type="ECO:0000259" key="10">
    <source>
        <dbReference type="Pfam" id="PF20979"/>
    </source>
</evidence>
<dbReference type="InterPro" id="IPR014729">
    <property type="entry name" value="Rossmann-like_a/b/a_fold"/>
</dbReference>
<comment type="subunit">
    <text evidence="8">Homotetramer.</text>
</comment>
<feature type="binding site" evidence="8">
    <location>
        <position position="127"/>
    </location>
    <ligand>
        <name>L-citrulline</name>
        <dbReference type="ChEBI" id="CHEBI:57743"/>
    </ligand>
</feature>
<evidence type="ECO:0000256" key="3">
    <source>
        <dbReference type="ARBA" id="ARBA00022571"/>
    </source>
</evidence>
<dbReference type="Pfam" id="PF20979">
    <property type="entry name" value="Arginosuc_syn_C"/>
    <property type="match status" value="1"/>
</dbReference>
<evidence type="ECO:0000259" key="9">
    <source>
        <dbReference type="Pfam" id="PF00764"/>
    </source>
</evidence>
<dbReference type="HAMAP" id="MF_00005">
    <property type="entry name" value="Arg_succ_synth_type1"/>
    <property type="match status" value="1"/>
</dbReference>
<dbReference type="PANTHER" id="PTHR11587">
    <property type="entry name" value="ARGININOSUCCINATE SYNTHASE"/>
    <property type="match status" value="1"/>
</dbReference>